<dbReference type="Proteomes" id="UP000294862">
    <property type="component" value="Unassembled WGS sequence"/>
</dbReference>
<gene>
    <name evidence="8" type="ORF">EV148_1301</name>
</gene>
<protein>
    <submittedName>
        <fullName evidence="8">IS5 family transposase</fullName>
    </submittedName>
</protein>
<evidence type="ECO:0000259" key="6">
    <source>
        <dbReference type="Pfam" id="PF01609"/>
    </source>
</evidence>
<keyword evidence="4" id="KW-0238">DNA-binding</keyword>
<dbReference type="PANTHER" id="PTHR35604">
    <property type="entry name" value="TRANSPOSASE INSH FOR INSERTION SEQUENCE ELEMENT IS5A-RELATED"/>
    <property type="match status" value="1"/>
</dbReference>
<dbReference type="Pfam" id="PF01609">
    <property type="entry name" value="DDE_Tnp_1"/>
    <property type="match status" value="1"/>
</dbReference>
<evidence type="ECO:0000313" key="8">
    <source>
        <dbReference type="EMBL" id="TCO32945.1"/>
    </source>
</evidence>
<comment type="similarity">
    <text evidence="2">Belongs to the transposase 11 family.</text>
</comment>
<evidence type="ECO:0000256" key="3">
    <source>
        <dbReference type="ARBA" id="ARBA00022578"/>
    </source>
</evidence>
<dbReference type="InterPro" id="IPR047959">
    <property type="entry name" value="Transpos_IS5"/>
</dbReference>
<dbReference type="RefSeq" id="WP_132000280.1">
    <property type="nucleotide sequence ID" value="NZ_SLWQ01000030.1"/>
</dbReference>
<evidence type="ECO:0000313" key="9">
    <source>
        <dbReference type="Proteomes" id="UP000294862"/>
    </source>
</evidence>
<dbReference type="InterPro" id="IPR002559">
    <property type="entry name" value="Transposase_11"/>
</dbReference>
<dbReference type="PANTHER" id="PTHR35604:SF2">
    <property type="entry name" value="TRANSPOSASE INSH FOR INSERTION SEQUENCE ELEMENT IS5A-RELATED"/>
    <property type="match status" value="1"/>
</dbReference>
<evidence type="ECO:0000259" key="7">
    <source>
        <dbReference type="Pfam" id="PF05598"/>
    </source>
</evidence>
<dbReference type="NCBIfam" id="NF033581">
    <property type="entry name" value="transpos_IS5_4"/>
    <property type="match status" value="1"/>
</dbReference>
<organism evidence="8 9">
    <name type="scientific">Dokdonella fugitiva</name>
    <dbReference type="NCBI Taxonomy" id="328517"/>
    <lineage>
        <taxon>Bacteria</taxon>
        <taxon>Pseudomonadati</taxon>
        <taxon>Pseudomonadota</taxon>
        <taxon>Gammaproteobacteria</taxon>
        <taxon>Lysobacterales</taxon>
        <taxon>Rhodanobacteraceae</taxon>
        <taxon>Dokdonella</taxon>
    </lineage>
</organism>
<dbReference type="InterPro" id="IPR008490">
    <property type="entry name" value="Transposase_InsH_N"/>
</dbReference>
<dbReference type="AlphaFoldDB" id="A0A4R2HSK1"/>
<dbReference type="GO" id="GO:0004803">
    <property type="term" value="F:transposase activity"/>
    <property type="evidence" value="ECO:0007669"/>
    <property type="project" value="InterPro"/>
</dbReference>
<dbReference type="EMBL" id="SLWQ01000030">
    <property type="protein sequence ID" value="TCO32945.1"/>
    <property type="molecule type" value="Genomic_DNA"/>
</dbReference>
<proteinExistence type="inferred from homology"/>
<comment type="caution">
    <text evidence="8">The sequence shown here is derived from an EMBL/GenBank/DDBJ whole genome shotgun (WGS) entry which is preliminary data.</text>
</comment>
<evidence type="ECO:0000256" key="5">
    <source>
        <dbReference type="ARBA" id="ARBA00023172"/>
    </source>
</evidence>
<keyword evidence="3" id="KW-0815">Transposition</keyword>
<dbReference type="OrthoDB" id="9774608at2"/>
<evidence type="ECO:0000256" key="1">
    <source>
        <dbReference type="ARBA" id="ARBA00003544"/>
    </source>
</evidence>
<dbReference type="GO" id="GO:0003677">
    <property type="term" value="F:DNA binding"/>
    <property type="evidence" value="ECO:0007669"/>
    <property type="project" value="UniProtKB-KW"/>
</dbReference>
<name>A0A4R2HSK1_9GAMM</name>
<comment type="function">
    <text evidence="1">Involved in the transposition of the insertion sequence IS5.</text>
</comment>
<feature type="domain" description="Transposase IS4-like" evidence="6">
    <location>
        <begin position="136"/>
        <end position="308"/>
    </location>
</feature>
<keyword evidence="5" id="KW-0233">DNA recombination</keyword>
<accession>A0A4R2HSK1</accession>
<feature type="domain" description="Transposase InsH N-terminal" evidence="7">
    <location>
        <begin position="16"/>
        <end position="109"/>
    </location>
</feature>
<reference evidence="8 9" key="1">
    <citation type="journal article" date="2015" name="Stand. Genomic Sci.">
        <title>Genomic Encyclopedia of Bacterial and Archaeal Type Strains, Phase III: the genomes of soil and plant-associated and newly described type strains.</title>
        <authorList>
            <person name="Whitman W.B."/>
            <person name="Woyke T."/>
            <person name="Klenk H.P."/>
            <person name="Zhou Y."/>
            <person name="Lilburn T.G."/>
            <person name="Beck B.J."/>
            <person name="De Vos P."/>
            <person name="Vandamme P."/>
            <person name="Eisen J.A."/>
            <person name="Garrity G."/>
            <person name="Hugenholtz P."/>
            <person name="Kyrpides N.C."/>
        </authorList>
    </citation>
    <scope>NUCLEOTIDE SEQUENCE [LARGE SCALE GENOMIC DNA]</scope>
    <source>
        <strain evidence="8 9">A3</strain>
    </source>
</reference>
<sequence>MDQMSFGDGEYASKRKRTRRETFLAEMEQVIPWTILLNLIEPVYPKAGNGRPPYPLKVMLKVHLMQNWFGLSDPAMEEALYEIASMRQFAGLSLTKPIPDETTILNFRRLLEKYELAAEMLSRVNGYLTRKGLMLKRGTIVDATIIAAPSSTKNAEGERDPEMHQTKKGEQWYFGMKAHIGVDMDSGLVHTVTTTPANEADVSEAEYLLHGKEQVVYADAGYTGADKCAARKGLDWQIARKRGSVKALPEGREKRSIEKEEKRKASIRAIGEHPFRVVKRQFGYAKVRFKGLAKNTAQILTLFALSNLWMARKRLLALTGKLRPQMAY</sequence>
<keyword evidence="9" id="KW-1185">Reference proteome</keyword>
<evidence type="ECO:0000256" key="2">
    <source>
        <dbReference type="ARBA" id="ARBA00010075"/>
    </source>
</evidence>
<dbReference type="Pfam" id="PF05598">
    <property type="entry name" value="DUF772"/>
    <property type="match status" value="1"/>
</dbReference>
<evidence type="ECO:0000256" key="4">
    <source>
        <dbReference type="ARBA" id="ARBA00023125"/>
    </source>
</evidence>
<dbReference type="GO" id="GO:0006313">
    <property type="term" value="P:DNA transposition"/>
    <property type="evidence" value="ECO:0007669"/>
    <property type="project" value="InterPro"/>
</dbReference>